<dbReference type="EMBL" id="JSVC01000007">
    <property type="protein sequence ID" value="KIC95305.1"/>
    <property type="molecule type" value="Genomic_DNA"/>
</dbReference>
<dbReference type="PANTHER" id="PTHR34977:SF1">
    <property type="entry name" value="UPF0337 PROTEIN YJBJ"/>
    <property type="match status" value="1"/>
</dbReference>
<comment type="caution">
    <text evidence="3">The sequence shown here is derived from an EMBL/GenBank/DDBJ whole genome shotgun (WGS) entry which is preliminary data.</text>
</comment>
<dbReference type="InterPro" id="IPR008462">
    <property type="entry name" value="CsbD"/>
</dbReference>
<feature type="domain" description="CsbD-like" evidence="2">
    <location>
        <begin position="7"/>
        <end position="56"/>
    </location>
</feature>
<evidence type="ECO:0000259" key="2">
    <source>
        <dbReference type="Pfam" id="PF05532"/>
    </source>
</evidence>
<dbReference type="PANTHER" id="PTHR34977">
    <property type="entry name" value="UPF0337 PROTEIN YJBJ"/>
    <property type="match status" value="1"/>
</dbReference>
<dbReference type="RefSeq" id="WP_039138323.1">
    <property type="nucleotide sequence ID" value="NZ_JSVC01000007.1"/>
</dbReference>
<sequence>MESWKQKLEGNWNVLKGKVKQQYAQMTDDDLVYQKGKEDELVGRIQKAAGKSKEEIIKWIDNL</sequence>
<dbReference type="Gene3D" id="1.10.1470.10">
    <property type="entry name" value="YjbJ"/>
    <property type="match status" value="1"/>
</dbReference>
<dbReference type="AlphaFoldDB" id="A0A0C1IM27"/>
<gene>
    <name evidence="3" type="ORF">OI18_06760</name>
</gene>
<dbReference type="STRING" id="1349421.OI18_06760"/>
<dbReference type="OrthoDB" id="9796058at2"/>
<evidence type="ECO:0000256" key="1">
    <source>
        <dbReference type="ARBA" id="ARBA00009129"/>
    </source>
</evidence>
<organism evidence="3 4">
    <name type="scientific">Flavihumibacter solisilvae</name>
    <dbReference type="NCBI Taxonomy" id="1349421"/>
    <lineage>
        <taxon>Bacteria</taxon>
        <taxon>Pseudomonadati</taxon>
        <taxon>Bacteroidota</taxon>
        <taxon>Chitinophagia</taxon>
        <taxon>Chitinophagales</taxon>
        <taxon>Chitinophagaceae</taxon>
        <taxon>Flavihumibacter</taxon>
    </lineage>
</organism>
<dbReference type="InterPro" id="IPR050423">
    <property type="entry name" value="UPF0337_stress_rsp"/>
</dbReference>
<keyword evidence="4" id="KW-1185">Reference proteome</keyword>
<evidence type="ECO:0000313" key="4">
    <source>
        <dbReference type="Proteomes" id="UP000031408"/>
    </source>
</evidence>
<accession>A0A0C1IM27</accession>
<dbReference type="Proteomes" id="UP000031408">
    <property type="component" value="Unassembled WGS sequence"/>
</dbReference>
<evidence type="ECO:0000313" key="3">
    <source>
        <dbReference type="EMBL" id="KIC95305.1"/>
    </source>
</evidence>
<reference evidence="3 4" key="1">
    <citation type="submission" date="2014-11" db="EMBL/GenBank/DDBJ databases">
        <title>Genome sequence of Flavihumibacter solisilvae 3-3.</title>
        <authorList>
            <person name="Zhou G."/>
            <person name="Li M."/>
            <person name="Wang G."/>
        </authorList>
    </citation>
    <scope>NUCLEOTIDE SEQUENCE [LARGE SCALE GENOMIC DNA]</scope>
    <source>
        <strain evidence="3 4">3-3</strain>
    </source>
</reference>
<dbReference type="InterPro" id="IPR036629">
    <property type="entry name" value="YjbJ_sf"/>
</dbReference>
<proteinExistence type="inferred from homology"/>
<protein>
    <submittedName>
        <fullName evidence="3">General stress protein CsbD</fullName>
    </submittedName>
</protein>
<comment type="similarity">
    <text evidence="1">Belongs to the UPF0337 (CsbD) family.</text>
</comment>
<dbReference type="Pfam" id="PF05532">
    <property type="entry name" value="CsbD"/>
    <property type="match status" value="1"/>
</dbReference>
<dbReference type="SUPFAM" id="SSF69047">
    <property type="entry name" value="Hypothetical protein YjbJ"/>
    <property type="match status" value="1"/>
</dbReference>
<name>A0A0C1IM27_9BACT</name>